<protein>
    <submittedName>
        <fullName evidence="3">Uncharacterized protein</fullName>
    </submittedName>
</protein>
<feature type="region of interest" description="Disordered" evidence="1">
    <location>
        <begin position="100"/>
        <end position="121"/>
    </location>
</feature>
<accession>A0A6N7L388</accession>
<comment type="caution">
    <text evidence="3">The sequence shown here is derived from an EMBL/GenBank/DDBJ whole genome shotgun (WGS) entry which is preliminary data.</text>
</comment>
<gene>
    <name evidence="2" type="ORF">F7Q99_39350</name>
    <name evidence="3" type="ORF">F7Q99_39420</name>
</gene>
<keyword evidence="4" id="KW-1185">Reference proteome</keyword>
<dbReference type="EMBL" id="WBOF01000014">
    <property type="protein sequence ID" value="MQS18088.1"/>
    <property type="molecule type" value="Genomic_DNA"/>
</dbReference>
<evidence type="ECO:0000256" key="1">
    <source>
        <dbReference type="SAM" id="MobiDB-lite"/>
    </source>
</evidence>
<organism evidence="3 4">
    <name type="scientific">Streptomyces kaniharaensis</name>
    <dbReference type="NCBI Taxonomy" id="212423"/>
    <lineage>
        <taxon>Bacteria</taxon>
        <taxon>Bacillati</taxon>
        <taxon>Actinomycetota</taxon>
        <taxon>Actinomycetes</taxon>
        <taxon>Kitasatosporales</taxon>
        <taxon>Streptomycetaceae</taxon>
        <taxon>Streptomyces</taxon>
    </lineage>
</organism>
<reference evidence="3 4" key="1">
    <citation type="submission" date="2019-09" db="EMBL/GenBank/DDBJ databases">
        <title>Genome Sequences of Streptomyces kaniharaensis ATCC 21070.</title>
        <authorList>
            <person name="Zhu W."/>
            <person name="De Crecy-Lagard V."/>
            <person name="Richards N.G."/>
        </authorList>
    </citation>
    <scope>NUCLEOTIDE SEQUENCE [LARGE SCALE GENOMIC DNA]</scope>
    <source>
        <strain evidence="3 4">SF-557</strain>
    </source>
</reference>
<dbReference type="OrthoDB" id="3872738at2"/>
<evidence type="ECO:0000313" key="3">
    <source>
        <dbReference type="EMBL" id="MQS18101.1"/>
    </source>
</evidence>
<dbReference type="RefSeq" id="WP_153472186.1">
    <property type="nucleotide sequence ID" value="NZ_WBOF01000014.1"/>
</dbReference>
<evidence type="ECO:0000313" key="4">
    <source>
        <dbReference type="Proteomes" id="UP000450000"/>
    </source>
</evidence>
<dbReference type="AlphaFoldDB" id="A0A6N7L388"/>
<dbReference type="Proteomes" id="UP000450000">
    <property type="component" value="Unassembled WGS sequence"/>
</dbReference>
<dbReference type="EMBL" id="WBOF01000014">
    <property type="protein sequence ID" value="MQS18101.1"/>
    <property type="molecule type" value="Genomic_DNA"/>
</dbReference>
<proteinExistence type="predicted"/>
<sequence length="121" mass="13116">MYVYGCGVCQTISHHTSEGEATAERDGHRRTVHHGRVPMGEWIRDTTPPPPPPTPMSVVRWLLGTWPGRAVALVLVVVVVRLGLFINDLPPLFAPMPPAAPAPTWTNPFASEAPTASPPPR</sequence>
<name>A0A6N7L388_9ACTN</name>
<evidence type="ECO:0000313" key="2">
    <source>
        <dbReference type="EMBL" id="MQS18088.1"/>
    </source>
</evidence>